<dbReference type="PANTHER" id="PTHR13789">
    <property type="entry name" value="MONOOXYGENASE"/>
    <property type="match status" value="1"/>
</dbReference>
<accession>A0A941ESJ9</accession>
<keyword evidence="5 7" id="KW-0503">Monooxygenase</keyword>
<dbReference type="PRINTS" id="PR00420">
    <property type="entry name" value="RNGMNOXGNASE"/>
</dbReference>
<keyword evidence="3" id="KW-0274">FAD</keyword>
<keyword evidence="4" id="KW-0560">Oxidoreductase</keyword>
<reference evidence="7" key="1">
    <citation type="submission" date="2021-04" db="EMBL/GenBank/DDBJ databases">
        <title>Genome based classification of Actinospica acidithermotolerans sp. nov., an actinobacterium isolated from an Indonesian hot spring.</title>
        <authorList>
            <person name="Kusuma A.B."/>
            <person name="Putra K.E."/>
            <person name="Nafisah S."/>
            <person name="Loh J."/>
            <person name="Nouioui I."/>
            <person name="Goodfellow M."/>
        </authorList>
    </citation>
    <scope>NUCLEOTIDE SEQUENCE</scope>
    <source>
        <strain evidence="7">CSCA 57</strain>
    </source>
</reference>
<dbReference type="SUPFAM" id="SSF54373">
    <property type="entry name" value="FAD-linked reductases, C-terminal domain"/>
    <property type="match status" value="1"/>
</dbReference>
<feature type="domain" description="FAD-binding" evidence="6">
    <location>
        <begin position="254"/>
        <end position="328"/>
    </location>
</feature>
<dbReference type="InterPro" id="IPR002938">
    <property type="entry name" value="FAD-bd"/>
</dbReference>
<evidence type="ECO:0000256" key="4">
    <source>
        <dbReference type="ARBA" id="ARBA00023002"/>
    </source>
</evidence>
<dbReference type="PANTHER" id="PTHR13789:SF318">
    <property type="entry name" value="GERANYLGERANYL DIPHOSPHATE REDUCTASE"/>
    <property type="match status" value="1"/>
</dbReference>
<dbReference type="InterPro" id="IPR036188">
    <property type="entry name" value="FAD/NAD-bd_sf"/>
</dbReference>
<dbReference type="GO" id="GO:0071949">
    <property type="term" value="F:FAD binding"/>
    <property type="evidence" value="ECO:0007669"/>
    <property type="project" value="InterPro"/>
</dbReference>
<keyword evidence="2" id="KW-0285">Flavoprotein</keyword>
<name>A0A941ESJ9_9ACTN</name>
<dbReference type="EMBL" id="JAGSOG010000217">
    <property type="protein sequence ID" value="MBR7837620.1"/>
    <property type="molecule type" value="Genomic_DNA"/>
</dbReference>
<evidence type="ECO:0000256" key="2">
    <source>
        <dbReference type="ARBA" id="ARBA00022630"/>
    </source>
</evidence>
<dbReference type="SUPFAM" id="SSF51905">
    <property type="entry name" value="FAD/NAD(P)-binding domain"/>
    <property type="match status" value="1"/>
</dbReference>
<gene>
    <name evidence="7" type="ORF">KDL01_30350</name>
</gene>
<evidence type="ECO:0000256" key="5">
    <source>
        <dbReference type="ARBA" id="ARBA00023033"/>
    </source>
</evidence>
<organism evidence="7 8">
    <name type="scientific">Actinospica durhamensis</name>
    <dbReference type="NCBI Taxonomy" id="1508375"/>
    <lineage>
        <taxon>Bacteria</taxon>
        <taxon>Bacillati</taxon>
        <taxon>Actinomycetota</taxon>
        <taxon>Actinomycetes</taxon>
        <taxon>Catenulisporales</taxon>
        <taxon>Actinospicaceae</taxon>
        <taxon>Actinospica</taxon>
    </lineage>
</organism>
<evidence type="ECO:0000313" key="7">
    <source>
        <dbReference type="EMBL" id="MBR7837620.1"/>
    </source>
</evidence>
<sequence length="394" mass="41939">ALALGRAGWQVAVLERAARFAEVGAGIQIAPNGMAALELLGVGERVRAIAVRMDELRFLDALTGRQVACVPLTGEYEGLFGHPYAVVHRAQLHALLLEACEAEPEVSLHAGCAAVEYVNEDGRASVVTASGERVSGEVVIGADGVRSALRRQMVGDGDPLVCGITVFRTIVPMEEVPRDLRALRSVTWWAGPGCHLVHYPIAGGKYLNLAPSKETGITEAFAAVPVSTEHVLGELDVLGPAARRVLELGRDWHTWSMIDRRPTRVWTDGRVALLGDAAHPTLHYTAQGACQALEDAVGLANLLSAGDPASVPEQLGRYSALRMERTARIQRLGRASIRFWHAAGPAADARNAALAAMSENELHGFLSWMHGPDAVRDLRPSPAVSVPASVGQGA</sequence>
<feature type="non-terminal residue" evidence="7">
    <location>
        <position position="1"/>
    </location>
</feature>
<dbReference type="Gene3D" id="3.50.50.60">
    <property type="entry name" value="FAD/NAD(P)-binding domain"/>
    <property type="match status" value="1"/>
</dbReference>
<dbReference type="InterPro" id="IPR050493">
    <property type="entry name" value="FAD-dep_Monooxygenase_BioMet"/>
</dbReference>
<evidence type="ECO:0000256" key="1">
    <source>
        <dbReference type="ARBA" id="ARBA00001974"/>
    </source>
</evidence>
<proteinExistence type="predicted"/>
<comment type="caution">
    <text evidence="7">The sequence shown here is derived from an EMBL/GenBank/DDBJ whole genome shotgun (WGS) entry which is preliminary data.</text>
</comment>
<evidence type="ECO:0000259" key="6">
    <source>
        <dbReference type="Pfam" id="PF01494"/>
    </source>
</evidence>
<protein>
    <submittedName>
        <fullName evidence="7">FAD-dependent monooxygenase</fullName>
    </submittedName>
</protein>
<evidence type="ECO:0000256" key="3">
    <source>
        <dbReference type="ARBA" id="ARBA00022827"/>
    </source>
</evidence>
<evidence type="ECO:0000313" key="8">
    <source>
        <dbReference type="Proteomes" id="UP000675781"/>
    </source>
</evidence>
<dbReference type="AlphaFoldDB" id="A0A941ESJ9"/>
<comment type="cofactor">
    <cofactor evidence="1">
        <name>FAD</name>
        <dbReference type="ChEBI" id="CHEBI:57692"/>
    </cofactor>
</comment>
<dbReference type="Proteomes" id="UP000675781">
    <property type="component" value="Unassembled WGS sequence"/>
</dbReference>
<dbReference type="Pfam" id="PF01494">
    <property type="entry name" value="FAD_binding_3"/>
    <property type="match status" value="2"/>
</dbReference>
<keyword evidence="8" id="KW-1185">Reference proteome</keyword>
<dbReference type="RefSeq" id="WP_212532088.1">
    <property type="nucleotide sequence ID" value="NZ_JAGSOG010000217.1"/>
</dbReference>
<dbReference type="GO" id="GO:0004497">
    <property type="term" value="F:monooxygenase activity"/>
    <property type="evidence" value="ECO:0007669"/>
    <property type="project" value="UniProtKB-KW"/>
</dbReference>
<feature type="domain" description="FAD-binding" evidence="6">
    <location>
        <begin position="1"/>
        <end position="153"/>
    </location>
</feature>